<feature type="domain" description="2EXR" evidence="1">
    <location>
        <begin position="77"/>
        <end position="173"/>
    </location>
</feature>
<name>A0A395IPL6_9HELO</name>
<reference evidence="2 3" key="1">
    <citation type="submission" date="2018-06" db="EMBL/GenBank/DDBJ databases">
        <title>Genome Sequence of the Brown Rot Fungal Pathogen Monilinia fructigena.</title>
        <authorList>
            <person name="Landi L."/>
            <person name="De Miccolis Angelini R.M."/>
            <person name="Pollastro S."/>
            <person name="Abate D."/>
            <person name="Faretra F."/>
            <person name="Romanazzi G."/>
        </authorList>
    </citation>
    <scope>NUCLEOTIDE SEQUENCE [LARGE SCALE GENOMIC DNA]</scope>
    <source>
        <strain evidence="2 3">Mfrg269</strain>
    </source>
</reference>
<dbReference type="Pfam" id="PF20150">
    <property type="entry name" value="2EXR"/>
    <property type="match status" value="1"/>
</dbReference>
<protein>
    <recommendedName>
        <fullName evidence="1">2EXR domain-containing protein</fullName>
    </recommendedName>
</protein>
<accession>A0A395IPL6</accession>
<dbReference type="AlphaFoldDB" id="A0A395IPL6"/>
<evidence type="ECO:0000259" key="1">
    <source>
        <dbReference type="Pfam" id="PF20150"/>
    </source>
</evidence>
<dbReference type="Proteomes" id="UP000249056">
    <property type="component" value="Unassembled WGS sequence"/>
</dbReference>
<dbReference type="PANTHER" id="PTHR35910:SF6">
    <property type="entry name" value="2EXR DOMAIN-CONTAINING PROTEIN"/>
    <property type="match status" value="1"/>
</dbReference>
<dbReference type="EMBL" id="QKRW01000025">
    <property type="protein sequence ID" value="RAL62227.1"/>
    <property type="molecule type" value="Genomic_DNA"/>
</dbReference>
<dbReference type="PANTHER" id="PTHR35910">
    <property type="entry name" value="2EXR DOMAIN-CONTAINING PROTEIN"/>
    <property type="match status" value="1"/>
</dbReference>
<keyword evidence="3" id="KW-1185">Reference proteome</keyword>
<gene>
    <name evidence="2" type="ORF">DID88_004798</name>
</gene>
<comment type="caution">
    <text evidence="2">The sequence shown here is derived from an EMBL/GenBank/DDBJ whole genome shotgun (WGS) entry which is preliminary data.</text>
</comment>
<dbReference type="InterPro" id="IPR045518">
    <property type="entry name" value="2EXR"/>
</dbReference>
<evidence type="ECO:0000313" key="3">
    <source>
        <dbReference type="Proteomes" id="UP000249056"/>
    </source>
</evidence>
<dbReference type="OrthoDB" id="3456207at2759"/>
<organism evidence="2 3">
    <name type="scientific">Monilinia fructigena</name>
    <dbReference type="NCBI Taxonomy" id="38457"/>
    <lineage>
        <taxon>Eukaryota</taxon>
        <taxon>Fungi</taxon>
        <taxon>Dikarya</taxon>
        <taxon>Ascomycota</taxon>
        <taxon>Pezizomycotina</taxon>
        <taxon>Leotiomycetes</taxon>
        <taxon>Helotiales</taxon>
        <taxon>Sclerotiniaceae</taxon>
        <taxon>Monilinia</taxon>
    </lineage>
</organism>
<proteinExistence type="predicted"/>
<evidence type="ECO:0000313" key="2">
    <source>
        <dbReference type="EMBL" id="RAL62227.1"/>
    </source>
</evidence>
<sequence length="334" mass="38160">MSSLHFNIRMFARTPSAAAADFDKSEWLDLAICNKFGGQRLDRLGWLDLEKNSRVCTPVGGANPVAQVIARPIAASFPLFGKLVVEIQNKIWKMVSLNYFRIITMIEEDVDVTLHPNDDEYTVIGAKRPQFLNSCKGALSAMVGIYQPMFQLNPSHYHGNKRGVFINPEIDVIHFISLRSFRGEAPPMNYIGGLKNCEEFGMIQHICLPIHDFHENLQKLAQVVRQLPLLESVMVMAHAVDLTIPHTFHMDFMIQDVQFSRPDRRPRSDMQIHVMDGRIPLFGAAATELLFSRIGSLNHKAEIMEGLGRVEIMMRQEQNFPNRVFARFIYRNHQ</sequence>